<sequence length="64" mass="7420">MDLTTIRRNIDSGQIRTTAEFQRDVLLMLSNALMYNSREHSVHTMALQMHEEGCYMFLITPSLS</sequence>
<evidence type="ECO:0000256" key="2">
    <source>
        <dbReference type="PROSITE-ProRule" id="PRU00035"/>
    </source>
</evidence>
<keyword evidence="1 2" id="KW-0103">Bromodomain</keyword>
<organism evidence="4 5">
    <name type="scientific">Papilio machaon</name>
    <name type="common">Old World swallowtail butterfly</name>
    <dbReference type="NCBI Taxonomy" id="76193"/>
    <lineage>
        <taxon>Eukaryota</taxon>
        <taxon>Metazoa</taxon>
        <taxon>Ecdysozoa</taxon>
        <taxon>Arthropoda</taxon>
        <taxon>Hexapoda</taxon>
        <taxon>Insecta</taxon>
        <taxon>Pterygota</taxon>
        <taxon>Neoptera</taxon>
        <taxon>Endopterygota</taxon>
        <taxon>Lepidoptera</taxon>
        <taxon>Glossata</taxon>
        <taxon>Ditrysia</taxon>
        <taxon>Papilionoidea</taxon>
        <taxon>Papilionidae</taxon>
        <taxon>Papilioninae</taxon>
        <taxon>Papilio</taxon>
    </lineage>
</organism>
<gene>
    <name evidence="4" type="ORF">RR48_00993</name>
</gene>
<dbReference type="AlphaFoldDB" id="A0A0N1PH88"/>
<dbReference type="InParanoid" id="A0A0N1PH88"/>
<dbReference type="PROSITE" id="PS50014">
    <property type="entry name" value="BROMODOMAIN_2"/>
    <property type="match status" value="1"/>
</dbReference>
<dbReference type="EMBL" id="KQ460043">
    <property type="protein sequence ID" value="KPJ18347.1"/>
    <property type="molecule type" value="Genomic_DNA"/>
</dbReference>
<dbReference type="Pfam" id="PF00439">
    <property type="entry name" value="Bromodomain"/>
    <property type="match status" value="1"/>
</dbReference>
<dbReference type="PRINTS" id="PR00503">
    <property type="entry name" value="BROMODOMAIN"/>
</dbReference>
<dbReference type="InterPro" id="IPR001487">
    <property type="entry name" value="Bromodomain"/>
</dbReference>
<evidence type="ECO:0000313" key="4">
    <source>
        <dbReference type="EMBL" id="KPJ18347.1"/>
    </source>
</evidence>
<dbReference type="Proteomes" id="UP000053240">
    <property type="component" value="Unassembled WGS sequence"/>
</dbReference>
<dbReference type="SUPFAM" id="SSF47370">
    <property type="entry name" value="Bromodomain"/>
    <property type="match status" value="1"/>
</dbReference>
<dbReference type="PANTHER" id="PTHR15398">
    <property type="entry name" value="BROMODOMAIN-CONTAINING PROTEIN 8"/>
    <property type="match status" value="1"/>
</dbReference>
<dbReference type="STRING" id="76193.A0A0N1PH88"/>
<dbReference type="PANTHER" id="PTHR15398:SF4">
    <property type="entry name" value="BROMODOMAIN-CONTAINING PROTEIN 8 ISOFORM X1"/>
    <property type="match status" value="1"/>
</dbReference>
<dbReference type="Gene3D" id="1.20.920.10">
    <property type="entry name" value="Bromodomain-like"/>
    <property type="match status" value="1"/>
</dbReference>
<proteinExistence type="predicted"/>
<evidence type="ECO:0000259" key="3">
    <source>
        <dbReference type="PROSITE" id="PS50014"/>
    </source>
</evidence>
<dbReference type="GO" id="GO:0035267">
    <property type="term" value="C:NuA4 histone acetyltransferase complex"/>
    <property type="evidence" value="ECO:0007669"/>
    <property type="project" value="TreeGrafter"/>
</dbReference>
<accession>A0A0N1PH88</accession>
<feature type="domain" description="Bromo" evidence="3">
    <location>
        <begin position="1"/>
        <end position="43"/>
    </location>
</feature>
<dbReference type="InterPro" id="IPR036427">
    <property type="entry name" value="Bromodomain-like_sf"/>
</dbReference>
<name>A0A0N1PH88_PAPMA</name>
<keyword evidence="5" id="KW-1185">Reference proteome</keyword>
<evidence type="ECO:0000313" key="5">
    <source>
        <dbReference type="Proteomes" id="UP000053240"/>
    </source>
</evidence>
<protein>
    <submittedName>
        <fullName evidence="4">Bromodomain-containing protein 8</fullName>
    </submittedName>
</protein>
<evidence type="ECO:0000256" key="1">
    <source>
        <dbReference type="ARBA" id="ARBA00023117"/>
    </source>
</evidence>
<reference evidence="4 5" key="1">
    <citation type="journal article" date="2015" name="Nat. Commun.">
        <title>Outbred genome sequencing and CRISPR/Cas9 gene editing in butterflies.</title>
        <authorList>
            <person name="Li X."/>
            <person name="Fan D."/>
            <person name="Zhang W."/>
            <person name="Liu G."/>
            <person name="Zhang L."/>
            <person name="Zhao L."/>
            <person name="Fang X."/>
            <person name="Chen L."/>
            <person name="Dong Y."/>
            <person name="Chen Y."/>
            <person name="Ding Y."/>
            <person name="Zhao R."/>
            <person name="Feng M."/>
            <person name="Zhu Y."/>
            <person name="Feng Y."/>
            <person name="Jiang X."/>
            <person name="Zhu D."/>
            <person name="Xiang H."/>
            <person name="Feng X."/>
            <person name="Li S."/>
            <person name="Wang J."/>
            <person name="Zhang G."/>
            <person name="Kronforst M.R."/>
            <person name="Wang W."/>
        </authorList>
    </citation>
    <scope>NUCLEOTIDE SEQUENCE [LARGE SCALE GENOMIC DNA]</scope>
    <source>
        <strain evidence="4">Ya'a_city_454_Pm</strain>
        <tissue evidence="4">Whole body</tissue>
    </source>
</reference>